<reference evidence="5" key="1">
    <citation type="journal article" date="2019" name="Int. J. Syst. Evol. Microbiol.">
        <title>The Global Catalogue of Microorganisms (GCM) 10K type strain sequencing project: providing services to taxonomists for standard genome sequencing and annotation.</title>
        <authorList>
            <consortium name="The Broad Institute Genomics Platform"/>
            <consortium name="The Broad Institute Genome Sequencing Center for Infectious Disease"/>
            <person name="Wu L."/>
            <person name="Ma J."/>
        </authorList>
    </citation>
    <scope>NUCLEOTIDE SEQUENCE [LARGE SCALE GENOMIC DNA]</scope>
    <source>
        <strain evidence="5">JCM 16578</strain>
    </source>
</reference>
<evidence type="ECO:0000313" key="5">
    <source>
        <dbReference type="Proteomes" id="UP001501563"/>
    </source>
</evidence>
<feature type="domain" description="Histidine kinase/HSP90-like ATPase" evidence="3">
    <location>
        <begin position="61"/>
        <end position="170"/>
    </location>
</feature>
<dbReference type="EMBL" id="BAAAZA010000007">
    <property type="protein sequence ID" value="GAA3864585.1"/>
    <property type="molecule type" value="Genomic_DNA"/>
</dbReference>
<dbReference type="SUPFAM" id="SSF55874">
    <property type="entry name" value="ATPase domain of HSP90 chaperone/DNA topoisomerase II/histidine kinase"/>
    <property type="match status" value="1"/>
</dbReference>
<evidence type="ECO:0000256" key="1">
    <source>
        <dbReference type="ARBA" id="ARBA00022527"/>
    </source>
</evidence>
<dbReference type="PANTHER" id="PTHR35526:SF3">
    <property type="entry name" value="ANTI-SIGMA-F FACTOR RSBW"/>
    <property type="match status" value="1"/>
</dbReference>
<dbReference type="Gene3D" id="3.30.565.10">
    <property type="entry name" value="Histidine kinase-like ATPase, C-terminal domain"/>
    <property type="match status" value="1"/>
</dbReference>
<dbReference type="InterPro" id="IPR050267">
    <property type="entry name" value="Anti-sigma-factor_SerPK"/>
</dbReference>
<name>A0ABP7K5P4_9ACTN</name>
<feature type="compositionally biased region" description="Pro residues" evidence="2">
    <location>
        <begin position="1"/>
        <end position="11"/>
    </location>
</feature>
<keyword evidence="1" id="KW-0418">Kinase</keyword>
<protein>
    <recommendedName>
        <fullName evidence="3">Histidine kinase/HSP90-like ATPase domain-containing protein</fullName>
    </recommendedName>
</protein>
<organism evidence="4 5">
    <name type="scientific">Streptomyces lannensis</name>
    <dbReference type="NCBI Taxonomy" id="766498"/>
    <lineage>
        <taxon>Bacteria</taxon>
        <taxon>Bacillati</taxon>
        <taxon>Actinomycetota</taxon>
        <taxon>Actinomycetes</taxon>
        <taxon>Kitasatosporales</taxon>
        <taxon>Streptomycetaceae</taxon>
        <taxon>Streptomyces</taxon>
    </lineage>
</organism>
<comment type="caution">
    <text evidence="4">The sequence shown here is derived from an EMBL/GenBank/DDBJ whole genome shotgun (WGS) entry which is preliminary data.</text>
</comment>
<accession>A0ABP7K5P4</accession>
<proteinExistence type="predicted"/>
<evidence type="ECO:0000313" key="4">
    <source>
        <dbReference type="EMBL" id="GAA3864585.1"/>
    </source>
</evidence>
<keyword evidence="1" id="KW-0723">Serine/threonine-protein kinase</keyword>
<dbReference type="CDD" id="cd16936">
    <property type="entry name" value="HATPase_RsbW-like"/>
    <property type="match status" value="1"/>
</dbReference>
<evidence type="ECO:0000256" key="2">
    <source>
        <dbReference type="SAM" id="MobiDB-lite"/>
    </source>
</evidence>
<evidence type="ECO:0000259" key="3">
    <source>
        <dbReference type="Pfam" id="PF13581"/>
    </source>
</evidence>
<keyword evidence="5" id="KW-1185">Reference proteome</keyword>
<gene>
    <name evidence="4" type="ORF">GCM10022207_31070</name>
</gene>
<dbReference type="InterPro" id="IPR003594">
    <property type="entry name" value="HATPase_dom"/>
</dbReference>
<keyword evidence="1" id="KW-0808">Transferase</keyword>
<feature type="region of interest" description="Disordered" evidence="2">
    <location>
        <begin position="1"/>
        <end position="32"/>
    </location>
</feature>
<sequence length="176" mass="17661">MTPAEPPPGGAPPAAVGAAGKSGGANMDTRPDGAGVEVCARLRTPILAASSVTSAATARDHVLAVLRGRERASAAQPNDQAVTDLLLVTSELVSNAIRHGGGLVAFAATPTREGVRLHVHDRSAEIPSTAFGPGALPAGDTVGGYGWPLIITLARDIAIERCPDGGKIVTVLVPLG</sequence>
<dbReference type="Proteomes" id="UP001501563">
    <property type="component" value="Unassembled WGS sequence"/>
</dbReference>
<dbReference type="Pfam" id="PF13581">
    <property type="entry name" value="HATPase_c_2"/>
    <property type="match status" value="1"/>
</dbReference>
<dbReference type="InterPro" id="IPR036890">
    <property type="entry name" value="HATPase_C_sf"/>
</dbReference>
<dbReference type="PANTHER" id="PTHR35526">
    <property type="entry name" value="ANTI-SIGMA-F FACTOR RSBW-RELATED"/>
    <property type="match status" value="1"/>
</dbReference>